<dbReference type="VEuPathDB" id="AmoebaDB:NF0080570"/>
<dbReference type="Gene3D" id="1.10.472.10">
    <property type="entry name" value="Cyclin-like"/>
    <property type="match status" value="2"/>
</dbReference>
<feature type="domain" description="Cyclin-like" evidence="6">
    <location>
        <begin position="660"/>
        <end position="748"/>
    </location>
</feature>
<feature type="compositionally biased region" description="Polar residues" evidence="5">
    <location>
        <begin position="156"/>
        <end position="180"/>
    </location>
</feature>
<comment type="similarity">
    <text evidence="4">Belongs to the cyclin family.</text>
</comment>
<dbReference type="SMART" id="SM01332">
    <property type="entry name" value="Cyclin_C"/>
    <property type="match status" value="1"/>
</dbReference>
<dbReference type="VEuPathDB" id="AmoebaDB:NF0080640"/>
<comment type="caution">
    <text evidence="8">The sequence shown here is derived from an EMBL/GenBank/DDBJ whole genome shotgun (WGS) entry which is preliminary data.</text>
</comment>
<evidence type="ECO:0000256" key="3">
    <source>
        <dbReference type="ARBA" id="ARBA00023306"/>
    </source>
</evidence>
<organism evidence="8 9">
    <name type="scientific">Naegleria fowleri</name>
    <name type="common">Brain eating amoeba</name>
    <dbReference type="NCBI Taxonomy" id="5763"/>
    <lineage>
        <taxon>Eukaryota</taxon>
        <taxon>Discoba</taxon>
        <taxon>Heterolobosea</taxon>
        <taxon>Tetramitia</taxon>
        <taxon>Eutetramitia</taxon>
        <taxon>Vahlkampfiidae</taxon>
        <taxon>Naegleria</taxon>
    </lineage>
</organism>
<evidence type="ECO:0008006" key="10">
    <source>
        <dbReference type="Google" id="ProtNLM"/>
    </source>
</evidence>
<dbReference type="InterPro" id="IPR006671">
    <property type="entry name" value="Cyclin_N"/>
</dbReference>
<name>A0A6A5BZG2_NAEFO</name>
<dbReference type="VEuPathDB" id="AmoebaDB:NfTy_029560"/>
<feature type="domain" description="Cyclin-like" evidence="6">
    <location>
        <begin position="563"/>
        <end position="647"/>
    </location>
</feature>
<sequence length="827" mass="92163">MMQNPILSRKSNNNNHSTGGTLKRVDSYPNDENMNIHAHKQYNSHPQQQQHQPTREILKDVTNSSSGSQRNLPPSGKIKSSSSLQQPTKQPVCATSITLQPQIAHPPHKANHQHHQGQGSRAQPSLLPQINHNNNRGMSQTIGSNTTTNQPQQQQRFPYNSNAGSMAPPSSMNPTNTNRQSLYSSASVNNVFALLPQNSFSNSSNGKLGGKSENFSRRESCHSNTLRLLKEEELLADDDEVNSCYTSSSTSSSSVSSLLGGHHQAHTMNYLTNRTSNMSLSSQGSGYGIFNVNHSVHNCSQISFLENHTPKSAHNTNLREFNAVKNAEAAIAEDDDFSDSEYGDESMYSEEYDDDVSMGYDESSCSEYSYNGGCNSHNNYNSSISSNSFTSLPLYTSSTNSACSFIPPTSFFAQPSTTTTIPFTSYFSHHERPSQQAQPSQQGATTVRTHSENQYNQKQMSENDDELEKDPVNLLPSIQPLYYFRQHNSGSGTIDSTNCMIIQQAPKTLDQAHSMRSVIFAKDVESDVLSNMRMNQLKNKPNPNYISEVQTDINEQMRCILVDWMNEVASSYNLIPETLFLSVNILDRALSKIAVRRNKLQAVGVTALFISSKFCEISPPPIKEFIYIADHTYGREEILAIEKRILNEIEFELCSVQPYDFIEKFLENCGVVDNNIIKYLSYYLCELQLQNYQVLKFSPVVIASCSIMLALYLVDLNFWTSDLATCFGFSPQACEGSSQLTLEDQQLVITINDCLSSMFKFYVRMATGQISSNSVQRKYSHVVFCKVGECTRKVDRDGPTIPFATSINNDHAAIVTTSTSSAPETLN</sequence>
<protein>
    <recommendedName>
        <fullName evidence="10">Cyclin N-terminal domain-containing protein</fullName>
    </recommendedName>
</protein>
<feature type="compositionally biased region" description="Low complexity" evidence="5">
    <location>
        <begin position="434"/>
        <end position="446"/>
    </location>
</feature>
<dbReference type="OMA" id="VITINDC"/>
<dbReference type="SUPFAM" id="SSF47954">
    <property type="entry name" value="Cyclin-like"/>
    <property type="match status" value="2"/>
</dbReference>
<dbReference type="InterPro" id="IPR039361">
    <property type="entry name" value="Cyclin"/>
</dbReference>
<accession>A0A6A5BZG2</accession>
<dbReference type="InterPro" id="IPR004367">
    <property type="entry name" value="Cyclin_C-dom"/>
</dbReference>
<dbReference type="RefSeq" id="XP_044564447.1">
    <property type="nucleotide sequence ID" value="XM_044704483.1"/>
</dbReference>
<keyword evidence="1" id="KW-0132">Cell division</keyword>
<dbReference type="GeneID" id="68108620"/>
<feature type="domain" description="Cyclin C-terminal" evidence="7">
    <location>
        <begin position="656"/>
        <end position="793"/>
    </location>
</feature>
<feature type="region of interest" description="Disordered" evidence="5">
    <location>
        <begin position="197"/>
        <end position="216"/>
    </location>
</feature>
<evidence type="ECO:0000313" key="8">
    <source>
        <dbReference type="EMBL" id="KAF0979734.1"/>
    </source>
</evidence>
<dbReference type="PANTHER" id="PTHR10177">
    <property type="entry name" value="CYCLINS"/>
    <property type="match status" value="1"/>
</dbReference>
<feature type="region of interest" description="Disordered" evidence="5">
    <location>
        <begin position="428"/>
        <end position="468"/>
    </location>
</feature>
<evidence type="ECO:0000256" key="4">
    <source>
        <dbReference type="RuleBase" id="RU000383"/>
    </source>
</evidence>
<feature type="compositionally biased region" description="Low complexity" evidence="5">
    <location>
        <begin position="145"/>
        <end position="155"/>
    </location>
</feature>
<feature type="region of interest" description="Disordered" evidence="5">
    <location>
        <begin position="61"/>
        <end position="91"/>
    </location>
</feature>
<reference evidence="8 9" key="1">
    <citation type="journal article" date="2019" name="Sci. Rep.">
        <title>Nanopore sequencing improves the draft genome of the human pathogenic amoeba Naegleria fowleri.</title>
        <authorList>
            <person name="Liechti N."/>
            <person name="Schurch N."/>
            <person name="Bruggmann R."/>
            <person name="Wittwer M."/>
        </authorList>
    </citation>
    <scope>NUCLEOTIDE SEQUENCE [LARGE SCALE GENOMIC DNA]</scope>
    <source>
        <strain evidence="8 9">ATCC 30894</strain>
    </source>
</reference>
<dbReference type="EMBL" id="VFQX01000023">
    <property type="protein sequence ID" value="KAF0979734.1"/>
    <property type="molecule type" value="Genomic_DNA"/>
</dbReference>
<dbReference type="FunFam" id="1.10.472.10:FF:000001">
    <property type="entry name" value="G2/mitotic-specific cyclin"/>
    <property type="match status" value="1"/>
</dbReference>
<evidence type="ECO:0000256" key="5">
    <source>
        <dbReference type="SAM" id="MobiDB-lite"/>
    </source>
</evidence>
<evidence type="ECO:0000259" key="7">
    <source>
        <dbReference type="SMART" id="SM01332"/>
    </source>
</evidence>
<evidence type="ECO:0000256" key="2">
    <source>
        <dbReference type="ARBA" id="ARBA00023127"/>
    </source>
</evidence>
<evidence type="ECO:0000259" key="6">
    <source>
        <dbReference type="SMART" id="SM00385"/>
    </source>
</evidence>
<proteinExistence type="inferred from homology"/>
<gene>
    <name evidence="8" type="ORF">FDP41_001402</name>
</gene>
<feature type="compositionally biased region" description="Basic residues" evidence="5">
    <location>
        <begin position="106"/>
        <end position="115"/>
    </location>
</feature>
<keyword evidence="9" id="KW-1185">Reference proteome</keyword>
<feature type="compositionally biased region" description="Polar residues" evidence="5">
    <location>
        <begin position="116"/>
        <end position="144"/>
    </location>
</feature>
<dbReference type="InterPro" id="IPR036915">
    <property type="entry name" value="Cyclin-like_sf"/>
</dbReference>
<feature type="region of interest" description="Disordered" evidence="5">
    <location>
        <begin position="1"/>
        <end position="32"/>
    </location>
</feature>
<feature type="compositionally biased region" description="Polar residues" evidence="5">
    <location>
        <begin position="1"/>
        <end position="20"/>
    </location>
</feature>
<dbReference type="Pfam" id="PF00134">
    <property type="entry name" value="Cyclin_N"/>
    <property type="match status" value="1"/>
</dbReference>
<dbReference type="VEuPathDB" id="AmoebaDB:FDP41_001402"/>
<evidence type="ECO:0000256" key="1">
    <source>
        <dbReference type="ARBA" id="ARBA00022618"/>
    </source>
</evidence>
<dbReference type="InterPro" id="IPR013763">
    <property type="entry name" value="Cyclin-like_dom"/>
</dbReference>
<dbReference type="SMART" id="SM00385">
    <property type="entry name" value="CYCLIN"/>
    <property type="match status" value="2"/>
</dbReference>
<evidence type="ECO:0000313" key="9">
    <source>
        <dbReference type="Proteomes" id="UP000444721"/>
    </source>
</evidence>
<feature type="region of interest" description="Disordered" evidence="5">
    <location>
        <begin position="105"/>
        <end position="180"/>
    </location>
</feature>
<dbReference type="GO" id="GO:0051301">
    <property type="term" value="P:cell division"/>
    <property type="evidence" value="ECO:0007669"/>
    <property type="project" value="UniProtKB-KW"/>
</dbReference>
<keyword evidence="3" id="KW-0131">Cell cycle</keyword>
<dbReference type="AlphaFoldDB" id="A0A6A5BZG2"/>
<dbReference type="CDD" id="cd20537">
    <property type="entry name" value="CYCLIN_CCNO-like_rpt2"/>
    <property type="match status" value="1"/>
</dbReference>
<dbReference type="Proteomes" id="UP000444721">
    <property type="component" value="Unassembled WGS sequence"/>
</dbReference>
<keyword evidence="2 4" id="KW-0195">Cyclin</keyword>
<dbReference type="OrthoDB" id="5590282at2759"/>
<dbReference type="Pfam" id="PF02984">
    <property type="entry name" value="Cyclin_C"/>
    <property type="match status" value="1"/>
</dbReference>